<evidence type="ECO:0000313" key="2">
    <source>
        <dbReference type="Proteomes" id="UP001055811"/>
    </source>
</evidence>
<sequence length="281" mass="32123">MTLQSSRSAHCAHSSRTINFELDGEKIDRNLSPSHEKEKEEDHYLCLNSNGNSIKSFKKRAFSFKLFDEKIDPNLDQSYEKEKEDDHDHRFLNDNGNPLCRSNSMGSLDAFNNEPEFMEHGYLSDGLPNGSSHYIHDKKKGMPWTRDEHKQFLIGLDKLGKGNWRGISREYVKTRTPTQVASHAQKYYIRMKAREKGKRKTSLFDMSNELIGYGNRSTERKSNNPKCSTMAPFGTTSGLNPFYNSWIQRTSQALFASQPLSITHESSRPVVAASTNKEDVS</sequence>
<proteinExistence type="predicted"/>
<dbReference type="EMBL" id="CM042010">
    <property type="protein sequence ID" value="KAI3778082.1"/>
    <property type="molecule type" value="Genomic_DNA"/>
</dbReference>
<keyword evidence="2" id="KW-1185">Reference proteome</keyword>
<accession>A0ACB9G3R3</accession>
<comment type="caution">
    <text evidence="1">The sequence shown here is derived from an EMBL/GenBank/DDBJ whole genome shotgun (WGS) entry which is preliminary data.</text>
</comment>
<gene>
    <name evidence="1" type="ORF">L2E82_07095</name>
</gene>
<reference evidence="1 2" key="2">
    <citation type="journal article" date="2022" name="Mol. Ecol. Resour.">
        <title>The genomes of chicory, endive, great burdock and yacon provide insights into Asteraceae paleo-polyploidization history and plant inulin production.</title>
        <authorList>
            <person name="Fan W."/>
            <person name="Wang S."/>
            <person name="Wang H."/>
            <person name="Wang A."/>
            <person name="Jiang F."/>
            <person name="Liu H."/>
            <person name="Zhao H."/>
            <person name="Xu D."/>
            <person name="Zhang Y."/>
        </authorList>
    </citation>
    <scope>NUCLEOTIDE SEQUENCE [LARGE SCALE GENOMIC DNA]</scope>
    <source>
        <strain evidence="2">cv. Punajuju</strain>
        <tissue evidence="1">Leaves</tissue>
    </source>
</reference>
<dbReference type="Proteomes" id="UP001055811">
    <property type="component" value="Linkage Group LG02"/>
</dbReference>
<organism evidence="1 2">
    <name type="scientific">Cichorium intybus</name>
    <name type="common">Chicory</name>
    <dbReference type="NCBI Taxonomy" id="13427"/>
    <lineage>
        <taxon>Eukaryota</taxon>
        <taxon>Viridiplantae</taxon>
        <taxon>Streptophyta</taxon>
        <taxon>Embryophyta</taxon>
        <taxon>Tracheophyta</taxon>
        <taxon>Spermatophyta</taxon>
        <taxon>Magnoliopsida</taxon>
        <taxon>eudicotyledons</taxon>
        <taxon>Gunneridae</taxon>
        <taxon>Pentapetalae</taxon>
        <taxon>asterids</taxon>
        <taxon>campanulids</taxon>
        <taxon>Asterales</taxon>
        <taxon>Asteraceae</taxon>
        <taxon>Cichorioideae</taxon>
        <taxon>Cichorieae</taxon>
        <taxon>Cichoriinae</taxon>
        <taxon>Cichorium</taxon>
    </lineage>
</organism>
<evidence type="ECO:0000313" key="1">
    <source>
        <dbReference type="EMBL" id="KAI3778082.1"/>
    </source>
</evidence>
<reference evidence="2" key="1">
    <citation type="journal article" date="2022" name="Mol. Ecol. Resour.">
        <title>The genomes of chicory, endive, great burdock and yacon provide insights into Asteraceae palaeo-polyploidization history and plant inulin production.</title>
        <authorList>
            <person name="Fan W."/>
            <person name="Wang S."/>
            <person name="Wang H."/>
            <person name="Wang A."/>
            <person name="Jiang F."/>
            <person name="Liu H."/>
            <person name="Zhao H."/>
            <person name="Xu D."/>
            <person name="Zhang Y."/>
        </authorList>
    </citation>
    <scope>NUCLEOTIDE SEQUENCE [LARGE SCALE GENOMIC DNA]</scope>
    <source>
        <strain evidence="2">cv. Punajuju</strain>
    </source>
</reference>
<name>A0ACB9G3R3_CICIN</name>
<protein>
    <submittedName>
        <fullName evidence="1">Uncharacterized protein</fullName>
    </submittedName>
</protein>